<gene>
    <name evidence="2" type="ORF">CVIRNUC_010979</name>
</gene>
<evidence type="ECO:0000313" key="2">
    <source>
        <dbReference type="EMBL" id="CAK0787757.1"/>
    </source>
</evidence>
<sequence length="164" mass="16815">MRHGKLPRVQRLASRAWLYGTVVTAMLACGQCRVCGVDGLGSAGSLNVTFARNSRNSRVCTDPKGSIATAGAGIDVMAPVPYFYPVDATGASLPECISTGPATSGQAVTAVGRTCSSAGSCYRCGRTSWELTSLGSAECPNCLNCVCARVALASNGDGTVIEQD</sequence>
<keyword evidence="1" id="KW-0732">Signal</keyword>
<keyword evidence="3" id="KW-1185">Reference proteome</keyword>
<dbReference type="AlphaFoldDB" id="A0AAV1IKG3"/>
<reference evidence="2 3" key="1">
    <citation type="submission" date="2023-10" db="EMBL/GenBank/DDBJ databases">
        <authorList>
            <person name="Maclean D."/>
            <person name="Macfadyen A."/>
        </authorList>
    </citation>
    <scope>NUCLEOTIDE SEQUENCE [LARGE SCALE GENOMIC DNA]</scope>
</reference>
<protein>
    <recommendedName>
        <fullName evidence="4">Extracellular protein</fullName>
    </recommendedName>
</protein>
<evidence type="ECO:0000256" key="1">
    <source>
        <dbReference type="SAM" id="SignalP"/>
    </source>
</evidence>
<comment type="caution">
    <text evidence="2">The sequence shown here is derived from an EMBL/GenBank/DDBJ whole genome shotgun (WGS) entry which is preliminary data.</text>
</comment>
<feature type="signal peptide" evidence="1">
    <location>
        <begin position="1"/>
        <end position="32"/>
    </location>
</feature>
<accession>A0AAV1IKG3</accession>
<dbReference type="Proteomes" id="UP001314263">
    <property type="component" value="Unassembled WGS sequence"/>
</dbReference>
<dbReference type="PROSITE" id="PS51257">
    <property type="entry name" value="PROKAR_LIPOPROTEIN"/>
    <property type="match status" value="1"/>
</dbReference>
<evidence type="ECO:0008006" key="4">
    <source>
        <dbReference type="Google" id="ProtNLM"/>
    </source>
</evidence>
<evidence type="ECO:0000313" key="3">
    <source>
        <dbReference type="Proteomes" id="UP001314263"/>
    </source>
</evidence>
<dbReference type="EMBL" id="CAUYUE010000018">
    <property type="protein sequence ID" value="CAK0787757.1"/>
    <property type="molecule type" value="Genomic_DNA"/>
</dbReference>
<organism evidence="2 3">
    <name type="scientific">Coccomyxa viridis</name>
    <dbReference type="NCBI Taxonomy" id="1274662"/>
    <lineage>
        <taxon>Eukaryota</taxon>
        <taxon>Viridiplantae</taxon>
        <taxon>Chlorophyta</taxon>
        <taxon>core chlorophytes</taxon>
        <taxon>Trebouxiophyceae</taxon>
        <taxon>Trebouxiophyceae incertae sedis</taxon>
        <taxon>Coccomyxaceae</taxon>
        <taxon>Coccomyxa</taxon>
    </lineage>
</organism>
<feature type="chain" id="PRO_5043550276" description="Extracellular protein" evidence="1">
    <location>
        <begin position="33"/>
        <end position="164"/>
    </location>
</feature>
<name>A0AAV1IKG3_9CHLO</name>
<proteinExistence type="predicted"/>